<reference evidence="2" key="1">
    <citation type="journal article" date="2010" name="Science">
        <title>Signatures of adaptation to obligate biotrophy in the Hyaloperonospora arabidopsidis genome.</title>
        <authorList>
            <person name="Baxter L."/>
            <person name="Tripathy S."/>
            <person name="Ishaque N."/>
            <person name="Boot N."/>
            <person name="Cabral A."/>
            <person name="Kemen E."/>
            <person name="Thines M."/>
            <person name="Ah-Fong A."/>
            <person name="Anderson R."/>
            <person name="Badejoko W."/>
            <person name="Bittner-Eddy P."/>
            <person name="Boore J.L."/>
            <person name="Chibucos M.C."/>
            <person name="Coates M."/>
            <person name="Dehal P."/>
            <person name="Delehaunty K."/>
            <person name="Dong S."/>
            <person name="Downton P."/>
            <person name="Dumas B."/>
            <person name="Fabro G."/>
            <person name="Fronick C."/>
            <person name="Fuerstenberg S.I."/>
            <person name="Fulton L."/>
            <person name="Gaulin E."/>
            <person name="Govers F."/>
            <person name="Hughes L."/>
            <person name="Humphray S."/>
            <person name="Jiang R.H."/>
            <person name="Judelson H."/>
            <person name="Kamoun S."/>
            <person name="Kyung K."/>
            <person name="Meijer H."/>
            <person name="Minx P."/>
            <person name="Morris P."/>
            <person name="Nelson J."/>
            <person name="Phuntumart V."/>
            <person name="Qutob D."/>
            <person name="Rehmany A."/>
            <person name="Rougon-Cardoso A."/>
            <person name="Ryden P."/>
            <person name="Torto-Alalibo T."/>
            <person name="Studholme D."/>
            <person name="Wang Y."/>
            <person name="Win J."/>
            <person name="Wood J."/>
            <person name="Clifton S.W."/>
            <person name="Rogers J."/>
            <person name="Van den Ackerveken G."/>
            <person name="Jones J.D."/>
            <person name="McDowell J.M."/>
            <person name="Beynon J."/>
            <person name="Tyler B.M."/>
        </authorList>
    </citation>
    <scope>NUCLEOTIDE SEQUENCE [LARGE SCALE GENOMIC DNA]</scope>
    <source>
        <strain evidence="2">Emoy2</strain>
    </source>
</reference>
<evidence type="ECO:0000313" key="1">
    <source>
        <dbReference type="EnsemblProtists" id="HpaP804640"/>
    </source>
</evidence>
<evidence type="ECO:0000313" key="2">
    <source>
        <dbReference type="Proteomes" id="UP000011713"/>
    </source>
</evidence>
<dbReference type="Proteomes" id="UP000011713">
    <property type="component" value="Unassembled WGS sequence"/>
</dbReference>
<organism evidence="1 2">
    <name type="scientific">Hyaloperonospora arabidopsidis (strain Emoy2)</name>
    <name type="common">Downy mildew agent</name>
    <name type="synonym">Peronospora arabidopsidis</name>
    <dbReference type="NCBI Taxonomy" id="559515"/>
    <lineage>
        <taxon>Eukaryota</taxon>
        <taxon>Sar</taxon>
        <taxon>Stramenopiles</taxon>
        <taxon>Oomycota</taxon>
        <taxon>Peronosporomycetes</taxon>
        <taxon>Peronosporales</taxon>
        <taxon>Peronosporaceae</taxon>
        <taxon>Hyaloperonospora</taxon>
    </lineage>
</organism>
<dbReference type="HOGENOM" id="CLU_2338043_0_0_1"/>
<proteinExistence type="predicted"/>
<name>M4BEC2_HYAAE</name>
<dbReference type="EnsemblProtists" id="HpaT804640">
    <property type="protein sequence ID" value="HpaP804640"/>
    <property type="gene ID" value="HpaG804640"/>
</dbReference>
<reference evidence="1" key="2">
    <citation type="submission" date="2015-06" db="UniProtKB">
        <authorList>
            <consortium name="EnsemblProtists"/>
        </authorList>
    </citation>
    <scope>IDENTIFICATION</scope>
    <source>
        <strain evidence="1">Emoy2</strain>
    </source>
</reference>
<sequence length="98" mass="10846">MNLIAALQQEVCDLLSQAAHSRPVVSDVTMQTKSLAASSATYLPVGASRLKNFMVIEFNGEEQHPALGADWDSFKHRFDVQITTQRHLTWSDGVKSTD</sequence>
<dbReference type="InParanoid" id="M4BEC2"/>
<protein>
    <submittedName>
        <fullName evidence="1">Uncharacterized protein</fullName>
    </submittedName>
</protein>
<dbReference type="VEuPathDB" id="FungiDB:HpaG804640"/>
<keyword evidence="2" id="KW-1185">Reference proteome</keyword>
<dbReference type="EMBL" id="JH598174">
    <property type="status" value="NOT_ANNOTATED_CDS"/>
    <property type="molecule type" value="Genomic_DNA"/>
</dbReference>
<accession>M4BEC2</accession>
<dbReference type="AlphaFoldDB" id="M4BEC2"/>